<dbReference type="InterPro" id="IPR048503">
    <property type="entry name" value="NamZ_C"/>
</dbReference>
<dbReference type="STRING" id="475255.SAMN04488101_10173"/>
<accession>A0A1W1ZVL0</accession>
<dbReference type="AlphaFoldDB" id="A0A1W1ZVL0"/>
<evidence type="ECO:0000313" key="5">
    <source>
        <dbReference type="Proteomes" id="UP000192678"/>
    </source>
</evidence>
<evidence type="ECO:0000259" key="3">
    <source>
        <dbReference type="Pfam" id="PF20732"/>
    </source>
</evidence>
<keyword evidence="5" id="KW-1185">Reference proteome</keyword>
<feature type="signal peptide" evidence="1">
    <location>
        <begin position="1"/>
        <end position="20"/>
    </location>
</feature>
<organism evidence="4 5">
    <name type="scientific">Pedobacter nyackensis</name>
    <dbReference type="NCBI Taxonomy" id="475255"/>
    <lineage>
        <taxon>Bacteria</taxon>
        <taxon>Pseudomonadati</taxon>
        <taxon>Bacteroidota</taxon>
        <taxon>Sphingobacteriia</taxon>
        <taxon>Sphingobacteriales</taxon>
        <taxon>Sphingobacteriaceae</taxon>
        <taxon>Pedobacter</taxon>
    </lineage>
</organism>
<feature type="domain" description="Peptidoglycan beta-N-acetylmuramidase NamZ N-terminal" evidence="2">
    <location>
        <begin position="71"/>
        <end position="269"/>
    </location>
</feature>
<protein>
    <submittedName>
        <fullName evidence="4">Uncharacterized conserved protein YbbC, DUF1343 family</fullName>
    </submittedName>
</protein>
<keyword evidence="1" id="KW-0732">Signal</keyword>
<dbReference type="PANTHER" id="PTHR42915">
    <property type="entry name" value="HYPOTHETICAL 460 KDA PROTEIN IN FEUA-SIGW INTERGENIC REGION [PRECURSOR]"/>
    <property type="match status" value="1"/>
</dbReference>
<dbReference type="Pfam" id="PF20732">
    <property type="entry name" value="NamZ_C"/>
    <property type="match status" value="1"/>
</dbReference>
<dbReference type="Pfam" id="PF07075">
    <property type="entry name" value="NamZ_N"/>
    <property type="match status" value="1"/>
</dbReference>
<gene>
    <name evidence="4" type="ORF">SAMN04488101_10173</name>
</gene>
<evidence type="ECO:0000313" key="4">
    <source>
        <dbReference type="EMBL" id="SMC52282.1"/>
    </source>
</evidence>
<dbReference type="Proteomes" id="UP000192678">
    <property type="component" value="Unassembled WGS sequence"/>
</dbReference>
<feature type="domain" description="Peptidoglycan beta-N-acetylmuramidase NamZ C-terminal" evidence="3">
    <location>
        <begin position="273"/>
        <end position="423"/>
    </location>
</feature>
<reference evidence="4 5" key="1">
    <citation type="submission" date="2017-04" db="EMBL/GenBank/DDBJ databases">
        <authorList>
            <person name="Afonso C.L."/>
            <person name="Miller P.J."/>
            <person name="Scott M.A."/>
            <person name="Spackman E."/>
            <person name="Goraichik I."/>
            <person name="Dimitrov K.M."/>
            <person name="Suarez D.L."/>
            <person name="Swayne D.E."/>
        </authorList>
    </citation>
    <scope>NUCLEOTIDE SEQUENCE [LARGE SCALE GENOMIC DNA]</scope>
    <source>
        <strain evidence="4 5">DSM 19625</strain>
    </source>
</reference>
<dbReference type="Gene3D" id="3.40.50.12170">
    <property type="entry name" value="Uncharacterised protein PF07075, DUF1343"/>
    <property type="match status" value="1"/>
</dbReference>
<dbReference type="OrthoDB" id="9801061at2"/>
<dbReference type="PANTHER" id="PTHR42915:SF1">
    <property type="entry name" value="PEPTIDOGLYCAN BETA-N-ACETYLMURAMIDASE NAMZ"/>
    <property type="match status" value="1"/>
</dbReference>
<dbReference type="Gene3D" id="3.90.1150.140">
    <property type="match status" value="1"/>
</dbReference>
<dbReference type="RefSeq" id="WP_084286682.1">
    <property type="nucleotide sequence ID" value="NZ_FWYB01000001.1"/>
</dbReference>
<dbReference type="PIRSF" id="PIRSF016719">
    <property type="entry name" value="UCP016719"/>
    <property type="match status" value="1"/>
</dbReference>
<dbReference type="InterPro" id="IPR048502">
    <property type="entry name" value="NamZ_N"/>
</dbReference>
<dbReference type="GO" id="GO:0033922">
    <property type="term" value="F:peptidoglycan beta-N-acetylmuramidase activity"/>
    <property type="evidence" value="ECO:0007669"/>
    <property type="project" value="InterPro"/>
</dbReference>
<sequence>MAQSLTQLFQALLLSSVLLACGPSASVAFNPAVPNPYKIKAEDIDKPRQEKLITGAEQTDLYVPYLKGKRVGMVVNPTSIIGKETTVDSLLKLEVNIVKIFGPEHGFRGDASAGIHVDDDVDKKTGIKAVSLYGKHSIPTKEDLADVDVMVFDIQDVGVRFYTYINTLQHVMEACAEHNKEVLILDRPNPNGFYIDGPILDPQFKSGIGLKPIPIVHGLTVGEYAQMLNGEGWLDNKLKCRIKIIKVANYTHDMPYELPVKPSPNLNTAQSILLYPSTCLFEGTYLNHGRGTQFPFTVVGAPALKGKYSFSFTPVSIKGMAETPLFMNQVCYGLDLRNYDVSNFRKTKQINLGWIIELYKASPNKGDFFNSKLSKQMGVIERLIGVADFRKQIIAGKSEKEIRASWEPGLSKYKTMRKKYLLYP</sequence>
<name>A0A1W1ZVL0_9SPHI</name>
<feature type="chain" id="PRO_5012484151" evidence="1">
    <location>
        <begin position="21"/>
        <end position="424"/>
    </location>
</feature>
<evidence type="ECO:0000259" key="2">
    <source>
        <dbReference type="Pfam" id="PF07075"/>
    </source>
</evidence>
<dbReference type="EMBL" id="FWYB01000001">
    <property type="protein sequence ID" value="SMC52282.1"/>
    <property type="molecule type" value="Genomic_DNA"/>
</dbReference>
<proteinExistence type="predicted"/>
<dbReference type="InterPro" id="IPR008302">
    <property type="entry name" value="NamZ"/>
</dbReference>
<evidence type="ECO:0000256" key="1">
    <source>
        <dbReference type="SAM" id="SignalP"/>
    </source>
</evidence>